<keyword evidence="1" id="KW-0812">Transmembrane</keyword>
<dbReference type="EMBL" id="UYWY01021312">
    <property type="protein sequence ID" value="VDM43859.1"/>
    <property type="molecule type" value="Genomic_DNA"/>
</dbReference>
<dbReference type="Proteomes" id="UP000050794">
    <property type="component" value="Unassembled WGS sequence"/>
</dbReference>
<feature type="chain" id="PRO_5044553442" evidence="2">
    <location>
        <begin position="22"/>
        <end position="142"/>
    </location>
</feature>
<feature type="signal peptide" evidence="2">
    <location>
        <begin position="1"/>
        <end position="21"/>
    </location>
</feature>
<dbReference type="AlphaFoldDB" id="A0A183UVL8"/>
<gene>
    <name evidence="3" type="ORF">TCNE_LOCUS12538</name>
</gene>
<reference evidence="5" key="1">
    <citation type="submission" date="2016-06" db="UniProtKB">
        <authorList>
            <consortium name="WormBaseParasite"/>
        </authorList>
    </citation>
    <scope>IDENTIFICATION</scope>
</reference>
<keyword evidence="1" id="KW-1133">Transmembrane helix</keyword>
<evidence type="ECO:0000313" key="5">
    <source>
        <dbReference type="WBParaSite" id="TCNE_0001253801-mRNA-1"/>
    </source>
</evidence>
<name>A0A183UVL8_TOXCA</name>
<evidence type="ECO:0000313" key="3">
    <source>
        <dbReference type="EMBL" id="VDM43859.1"/>
    </source>
</evidence>
<protein>
    <submittedName>
        <fullName evidence="5">Cornichon family AMPA receptor auxiliary protein 3</fullName>
    </submittedName>
</protein>
<sequence length="142" mass="15924">MLSTIWLLLCIVIGCVQLLVATQLEWLVNGDFVQGLWAICKLPECHIRESLLSLSVLVMYLLGAVLLLLSAIVSLPIVWSKKVVARSNDAKRLGLVANVQFIAGERDEVTLMCFFKQRNLIIFFTTLEEECLVEEEAILLSC</sequence>
<proteinExistence type="predicted"/>
<reference evidence="3 4" key="2">
    <citation type="submission" date="2018-11" db="EMBL/GenBank/DDBJ databases">
        <authorList>
            <consortium name="Pathogen Informatics"/>
        </authorList>
    </citation>
    <scope>NUCLEOTIDE SEQUENCE [LARGE SCALE GENOMIC DNA]</scope>
</reference>
<keyword evidence="1" id="KW-0472">Membrane</keyword>
<evidence type="ECO:0000313" key="4">
    <source>
        <dbReference type="Proteomes" id="UP000050794"/>
    </source>
</evidence>
<dbReference type="WBParaSite" id="TCNE_0001253801-mRNA-1">
    <property type="protein sequence ID" value="TCNE_0001253801-mRNA-1"/>
    <property type="gene ID" value="TCNE_0001253801"/>
</dbReference>
<accession>A0A183UVL8</accession>
<evidence type="ECO:0000256" key="2">
    <source>
        <dbReference type="SAM" id="SignalP"/>
    </source>
</evidence>
<keyword evidence="2" id="KW-0732">Signal</keyword>
<organism evidence="4 5">
    <name type="scientific">Toxocara canis</name>
    <name type="common">Canine roundworm</name>
    <dbReference type="NCBI Taxonomy" id="6265"/>
    <lineage>
        <taxon>Eukaryota</taxon>
        <taxon>Metazoa</taxon>
        <taxon>Ecdysozoa</taxon>
        <taxon>Nematoda</taxon>
        <taxon>Chromadorea</taxon>
        <taxon>Rhabditida</taxon>
        <taxon>Spirurina</taxon>
        <taxon>Ascaridomorpha</taxon>
        <taxon>Ascaridoidea</taxon>
        <taxon>Toxocaridae</taxon>
        <taxon>Toxocara</taxon>
    </lineage>
</organism>
<evidence type="ECO:0000256" key="1">
    <source>
        <dbReference type="SAM" id="Phobius"/>
    </source>
</evidence>
<keyword evidence="4" id="KW-1185">Reference proteome</keyword>
<feature type="transmembrane region" description="Helical" evidence="1">
    <location>
        <begin position="57"/>
        <end position="79"/>
    </location>
</feature>